<feature type="region of interest" description="Disordered" evidence="1">
    <location>
        <begin position="28"/>
        <end position="67"/>
    </location>
</feature>
<proteinExistence type="predicted"/>
<keyword evidence="3" id="KW-1185">Reference proteome</keyword>
<organism evidence="2 3">
    <name type="scientific">Nonomuraea turkmeniaca</name>
    <dbReference type="NCBI Taxonomy" id="103838"/>
    <lineage>
        <taxon>Bacteria</taxon>
        <taxon>Bacillati</taxon>
        <taxon>Actinomycetota</taxon>
        <taxon>Actinomycetes</taxon>
        <taxon>Streptosporangiales</taxon>
        <taxon>Streptosporangiaceae</taxon>
        <taxon>Nonomuraea</taxon>
    </lineage>
</organism>
<dbReference type="RefSeq" id="WP_138672166.1">
    <property type="nucleotide sequence ID" value="NZ_VCKY01000213.1"/>
</dbReference>
<protein>
    <submittedName>
        <fullName evidence="2">Uncharacterized protein</fullName>
    </submittedName>
</protein>
<comment type="caution">
    <text evidence="2">The sequence shown here is derived from an EMBL/GenBank/DDBJ whole genome shotgun (WGS) entry which is preliminary data.</text>
</comment>
<dbReference type="EMBL" id="VCKY01000213">
    <property type="protein sequence ID" value="TMR09867.1"/>
    <property type="molecule type" value="Genomic_DNA"/>
</dbReference>
<feature type="compositionally biased region" description="Polar residues" evidence="1">
    <location>
        <begin position="37"/>
        <end position="52"/>
    </location>
</feature>
<dbReference type="Proteomes" id="UP000309128">
    <property type="component" value="Unassembled WGS sequence"/>
</dbReference>
<gene>
    <name evidence="2" type="ORF">ETD86_41770</name>
</gene>
<feature type="non-terminal residue" evidence="2">
    <location>
        <position position="67"/>
    </location>
</feature>
<evidence type="ECO:0000313" key="2">
    <source>
        <dbReference type="EMBL" id="TMR09867.1"/>
    </source>
</evidence>
<reference evidence="2 3" key="1">
    <citation type="submission" date="2019-05" db="EMBL/GenBank/DDBJ databases">
        <title>Draft genome sequence of Nonomuraea turkmeniaca DSM 43926.</title>
        <authorList>
            <person name="Saricaoglu S."/>
            <person name="Isik K."/>
        </authorList>
    </citation>
    <scope>NUCLEOTIDE SEQUENCE [LARGE SCALE GENOMIC DNA]</scope>
    <source>
        <strain evidence="2 3">DSM 43926</strain>
    </source>
</reference>
<evidence type="ECO:0000256" key="1">
    <source>
        <dbReference type="SAM" id="MobiDB-lite"/>
    </source>
</evidence>
<name>A0A5S4F1X1_9ACTN</name>
<evidence type="ECO:0000313" key="3">
    <source>
        <dbReference type="Proteomes" id="UP000309128"/>
    </source>
</evidence>
<sequence length="67" mass="6547">MPSAAAKAACSSGRCVLTPWTAAPAAANSAARSLNRRFSSVQPAAPGTWSQSGGRGAGTPVAGRCST</sequence>
<accession>A0A5S4F1X1</accession>
<dbReference type="AlphaFoldDB" id="A0A5S4F1X1"/>